<dbReference type="AlphaFoldDB" id="A0A4P7VRE4"/>
<feature type="transmembrane region" description="Helical" evidence="2">
    <location>
        <begin position="6"/>
        <end position="25"/>
    </location>
</feature>
<evidence type="ECO:0000313" key="3">
    <source>
        <dbReference type="EMBL" id="QCD36919.1"/>
    </source>
</evidence>
<evidence type="ECO:0000256" key="2">
    <source>
        <dbReference type="SAM" id="Phobius"/>
    </source>
</evidence>
<dbReference type="EMBL" id="CP039393">
    <property type="protein sequence ID" value="QCD36919.1"/>
    <property type="molecule type" value="Genomic_DNA"/>
</dbReference>
<keyword evidence="2" id="KW-0812">Transmembrane</keyword>
<accession>A0A4P7VRE4</accession>
<sequence length="541" mass="61697">MSFIFTILISILVSLIFVGLQIRFFNETRKYRILFENFFKKKEPYGTFSKKVGDEYIPQLTEVGEPNSDLNNLIMEINHYIEKTKGTTDFSVIQNKVERKLTMRYDQSTARLSFPTYLGLMGTFLGVFMGILMFIGGFDGAGNISDDSIKNLLIGVLVSMFTSLIGLALTTYNTAESGGARKKIEEDKNEFFDFVQTELMPSIDVSMVVAITKLHETVDKFEPAFDKVINRFQNTFDRCTKAFGEDFEKHVNAVSNAVEVMGENMDKINQNIRLQEMLLSTLKSNEIVRGLDRYVEAANHFIGITKSLDKFEEARRMMLAAAQEAIVIQNKYNDSLRVPREIALKVNSILDRITKFEQSINDVGESLANRHVLGNQVIEAIQRQVQGISKKGKIADKFLEMADGKLEDLFRRQTEVLESMNDRYKDAIEGHIEGFENMIKAQTSQLESQHEEFITAIKEKFNIEDIREEFTNLRKLEIIEKRLSEIIGGIVSPNNVEDIQKEIKSVETQLQDLKVELEAINKNTRDKESNGGGGFFGFGRR</sequence>
<proteinExistence type="predicted"/>
<dbReference type="KEGG" id="mgod:E7746_14055"/>
<feature type="coiled-coil region" evidence="1">
    <location>
        <begin position="496"/>
        <end position="530"/>
    </location>
</feature>
<name>A0A4P7VRE4_9BACT</name>
<keyword evidence="2" id="KW-0472">Membrane</keyword>
<dbReference type="OrthoDB" id="1066121at2"/>
<keyword evidence="1" id="KW-0175">Coiled coil</keyword>
<keyword evidence="4" id="KW-1185">Reference proteome</keyword>
<feature type="transmembrane region" description="Helical" evidence="2">
    <location>
        <begin position="117"/>
        <end position="137"/>
    </location>
</feature>
<reference evidence="3 4" key="1">
    <citation type="submission" date="2019-02" db="EMBL/GenBank/DDBJ databases">
        <title>Isolation and identification of novel species under the genus Muribaculum.</title>
        <authorList>
            <person name="Miyake S."/>
            <person name="Ding Y."/>
            <person name="Low A."/>
            <person name="Soh M."/>
            <person name="Seedorf H."/>
        </authorList>
    </citation>
    <scope>NUCLEOTIDE SEQUENCE [LARGE SCALE GENOMIC DNA]</scope>
    <source>
        <strain evidence="3 4">TLL-A4</strain>
    </source>
</reference>
<feature type="transmembrane region" description="Helical" evidence="2">
    <location>
        <begin position="152"/>
        <end position="172"/>
    </location>
</feature>
<evidence type="ECO:0008006" key="5">
    <source>
        <dbReference type="Google" id="ProtNLM"/>
    </source>
</evidence>
<dbReference type="GeneID" id="82150061"/>
<protein>
    <recommendedName>
        <fullName evidence="5">MotA/TolQ/ExbB proton channel domain-containing protein</fullName>
    </recommendedName>
</protein>
<dbReference type="RefSeq" id="WP_123399956.1">
    <property type="nucleotide sequence ID" value="NZ_CP039393.1"/>
</dbReference>
<evidence type="ECO:0000256" key="1">
    <source>
        <dbReference type="SAM" id="Coils"/>
    </source>
</evidence>
<gene>
    <name evidence="3" type="ORF">E7746_14055</name>
</gene>
<organism evidence="3 4">
    <name type="scientific">Muribaculum gordoncarteri</name>
    <dbReference type="NCBI Taxonomy" id="2530390"/>
    <lineage>
        <taxon>Bacteria</taxon>
        <taxon>Pseudomonadati</taxon>
        <taxon>Bacteroidota</taxon>
        <taxon>Bacteroidia</taxon>
        <taxon>Bacteroidales</taxon>
        <taxon>Muribaculaceae</taxon>
        <taxon>Muribaculum</taxon>
    </lineage>
</organism>
<dbReference type="Proteomes" id="UP000297031">
    <property type="component" value="Chromosome"/>
</dbReference>
<evidence type="ECO:0000313" key="4">
    <source>
        <dbReference type="Proteomes" id="UP000297031"/>
    </source>
</evidence>
<keyword evidence="2" id="KW-1133">Transmembrane helix</keyword>